<sequence>MSVLTAVQLSRSIKATFHGAIADITWITHHQKRRTQN</sequence>
<dbReference type="Proteomes" id="UP000031014">
    <property type="component" value="Unassembled WGS sequence"/>
</dbReference>
<evidence type="ECO:0000313" key="1">
    <source>
        <dbReference type="EMBL" id="GAM12732.1"/>
    </source>
</evidence>
<protein>
    <submittedName>
        <fullName evidence="1">Uncharacterized protein</fullName>
    </submittedName>
</protein>
<accession>A0A0A8X118</accession>
<proteinExistence type="predicted"/>
<evidence type="ECO:0000313" key="2">
    <source>
        <dbReference type="Proteomes" id="UP000031014"/>
    </source>
</evidence>
<keyword evidence="2" id="KW-1185">Reference proteome</keyword>
<name>A0A0A8X118_MESS1</name>
<comment type="caution">
    <text evidence="1">The sequence shown here is derived from an EMBL/GenBank/DDBJ whole genome shotgun (WGS) entry which is preliminary data.</text>
</comment>
<dbReference type="AlphaFoldDB" id="A0A0A8X118"/>
<organism evidence="1 2">
    <name type="scientific">Mesobacillus selenatarsenatis (strain DSM 18680 / JCM 14380 / FERM P-15431 / SF-1)</name>
    <dbReference type="NCBI Taxonomy" id="1321606"/>
    <lineage>
        <taxon>Bacteria</taxon>
        <taxon>Bacillati</taxon>
        <taxon>Bacillota</taxon>
        <taxon>Bacilli</taxon>
        <taxon>Bacillales</taxon>
        <taxon>Bacillaceae</taxon>
        <taxon>Mesobacillus</taxon>
    </lineage>
</organism>
<reference evidence="1 2" key="1">
    <citation type="submission" date="2013-06" db="EMBL/GenBank/DDBJ databases">
        <title>Whole genome shotgun sequence of Bacillus selenatarsenatis SF-1.</title>
        <authorList>
            <person name="Kuroda M."/>
            <person name="Sei K."/>
            <person name="Yamashita M."/>
            <person name="Ike M."/>
        </authorList>
    </citation>
    <scope>NUCLEOTIDE SEQUENCE [LARGE SCALE GENOMIC DNA]</scope>
    <source>
        <strain evidence="1 2">SF-1</strain>
    </source>
</reference>
<dbReference type="EMBL" id="BASE01000017">
    <property type="protein sequence ID" value="GAM12732.1"/>
    <property type="molecule type" value="Genomic_DNA"/>
</dbReference>
<gene>
    <name evidence="1" type="ORF">SAMD00020551_0867</name>
</gene>
<dbReference type="STRING" id="1321606.SAMD00020551_0867"/>